<dbReference type="SMART" id="SM00347">
    <property type="entry name" value="HTH_MARR"/>
    <property type="match status" value="1"/>
</dbReference>
<dbReference type="InterPro" id="IPR036388">
    <property type="entry name" value="WH-like_DNA-bd_sf"/>
</dbReference>
<evidence type="ECO:0000259" key="1">
    <source>
        <dbReference type="SMART" id="SM00347"/>
    </source>
</evidence>
<dbReference type="CDD" id="cd00090">
    <property type="entry name" value="HTH_ARSR"/>
    <property type="match status" value="1"/>
</dbReference>
<dbReference type="Proteomes" id="UP000325516">
    <property type="component" value="Chromosome"/>
</dbReference>
<evidence type="ECO:0000313" key="3">
    <source>
        <dbReference type="Proteomes" id="UP000325516"/>
    </source>
</evidence>
<dbReference type="KEGG" id="mlz:F6J85_09000"/>
<dbReference type="EMBL" id="CP044232">
    <property type="protein sequence ID" value="QEW03226.1"/>
    <property type="molecule type" value="Genomic_DNA"/>
</dbReference>
<keyword evidence="3" id="KW-1185">Reference proteome</keyword>
<name>A0A5J6L4D4_9MICO</name>
<evidence type="ECO:0000313" key="2">
    <source>
        <dbReference type="EMBL" id="QEW03226.1"/>
    </source>
</evidence>
<protein>
    <submittedName>
        <fullName evidence="2">Helix-turn-helix domain-containing protein</fullName>
    </submittedName>
</protein>
<dbReference type="AlphaFoldDB" id="A0A5J6L4D4"/>
<organism evidence="2 3">
    <name type="scientific">Microbacterium lushaniae</name>
    <dbReference type="NCBI Taxonomy" id="2614639"/>
    <lineage>
        <taxon>Bacteria</taxon>
        <taxon>Bacillati</taxon>
        <taxon>Actinomycetota</taxon>
        <taxon>Actinomycetes</taxon>
        <taxon>Micrococcales</taxon>
        <taxon>Microbacteriaceae</taxon>
        <taxon>Microbacterium</taxon>
    </lineage>
</organism>
<dbReference type="InterPro" id="IPR000835">
    <property type="entry name" value="HTH_MarR-typ"/>
</dbReference>
<dbReference type="InterPro" id="IPR011991">
    <property type="entry name" value="ArsR-like_HTH"/>
</dbReference>
<dbReference type="SUPFAM" id="SSF46785">
    <property type="entry name" value="Winged helix' DNA-binding domain"/>
    <property type="match status" value="1"/>
</dbReference>
<reference evidence="3" key="1">
    <citation type="submission" date="2019-09" db="EMBL/GenBank/DDBJ databases">
        <title>Mumia zhuanghuii sp. nov. isolated from the intestinal contents of plateau pika (Ochotona curzoniae) in the Qinghai-Tibet plateau of China.</title>
        <authorList>
            <person name="Tian Z."/>
        </authorList>
    </citation>
    <scope>NUCLEOTIDE SEQUENCE [LARGE SCALE GENOMIC DNA]</scope>
    <source>
        <strain evidence="3">L-031</strain>
    </source>
</reference>
<accession>A0A5J6L4D4</accession>
<dbReference type="InterPro" id="IPR027395">
    <property type="entry name" value="WH_DNA-bd_dom"/>
</dbReference>
<dbReference type="PANTHER" id="PTHR37318">
    <property type="entry name" value="BSL7504 PROTEIN"/>
    <property type="match status" value="1"/>
</dbReference>
<dbReference type="Pfam" id="PF13601">
    <property type="entry name" value="HTH_34"/>
    <property type="match status" value="1"/>
</dbReference>
<proteinExistence type="predicted"/>
<sequence>MSGQLDAVIHPMHRLKVCAMLETAGSVEMSVIRDAVGLSASALSKQVSALVEAGYVRQERSRGDSRRIWLSLTEDGRNAYRGHVQALREIVAAQGSSADEGSPQRL</sequence>
<feature type="domain" description="HTH marR-type" evidence="1">
    <location>
        <begin position="12"/>
        <end position="106"/>
    </location>
</feature>
<dbReference type="RefSeq" id="WP_150924701.1">
    <property type="nucleotide sequence ID" value="NZ_CP044232.1"/>
</dbReference>
<dbReference type="PANTHER" id="PTHR37318:SF1">
    <property type="entry name" value="BSL7504 PROTEIN"/>
    <property type="match status" value="1"/>
</dbReference>
<dbReference type="GO" id="GO:0003700">
    <property type="term" value="F:DNA-binding transcription factor activity"/>
    <property type="evidence" value="ECO:0007669"/>
    <property type="project" value="InterPro"/>
</dbReference>
<gene>
    <name evidence="2" type="ORF">F6J85_09000</name>
</gene>
<dbReference type="Gene3D" id="1.10.10.10">
    <property type="entry name" value="Winged helix-like DNA-binding domain superfamily/Winged helix DNA-binding domain"/>
    <property type="match status" value="1"/>
</dbReference>
<dbReference type="InterPro" id="IPR036390">
    <property type="entry name" value="WH_DNA-bd_sf"/>
</dbReference>